<evidence type="ECO:0000313" key="3">
    <source>
        <dbReference type="EMBL" id="KAL3312397.1"/>
    </source>
</evidence>
<feature type="compositionally biased region" description="Polar residues" evidence="2">
    <location>
        <begin position="119"/>
        <end position="129"/>
    </location>
</feature>
<evidence type="ECO:0000256" key="1">
    <source>
        <dbReference type="SAM" id="Coils"/>
    </source>
</evidence>
<keyword evidence="1" id="KW-0175">Coiled coil</keyword>
<gene>
    <name evidence="3" type="ORF">Ciccas_009012</name>
</gene>
<sequence length="207" mass="22403">MVKAAADRRISADRRMPGVLLNNNDNKDGHTSSSNVQWIDQQQYLIQTYRDIRASLSQLENEIDAARLRVSDWSSHRPALLSARSSILSVRRLHRQQNLAREVEATAAAEVSATRSRSMSTGPGSSVLSCCSRDSEMTESSCPTTFSSASSAGNDMSFNAATLLTAFLMATTSASPPPQDTSTSSNSPLISTRASNNRRSSSPCKSR</sequence>
<organism evidence="3 4">
    <name type="scientific">Cichlidogyrus casuarinus</name>
    <dbReference type="NCBI Taxonomy" id="1844966"/>
    <lineage>
        <taxon>Eukaryota</taxon>
        <taxon>Metazoa</taxon>
        <taxon>Spiralia</taxon>
        <taxon>Lophotrochozoa</taxon>
        <taxon>Platyhelminthes</taxon>
        <taxon>Monogenea</taxon>
        <taxon>Monopisthocotylea</taxon>
        <taxon>Dactylogyridea</taxon>
        <taxon>Ancyrocephalidae</taxon>
        <taxon>Cichlidogyrus</taxon>
    </lineage>
</organism>
<reference evidence="3 4" key="1">
    <citation type="submission" date="2024-11" db="EMBL/GenBank/DDBJ databases">
        <title>Adaptive evolution of stress response genes in parasites aligns with host niche diversity.</title>
        <authorList>
            <person name="Hahn C."/>
            <person name="Resl P."/>
        </authorList>
    </citation>
    <scope>NUCLEOTIDE SEQUENCE [LARGE SCALE GENOMIC DNA]</scope>
    <source>
        <strain evidence="3">EGGRZ-B1_66</strain>
        <tissue evidence="3">Body</tissue>
    </source>
</reference>
<accession>A0ABD2PZP5</accession>
<keyword evidence="4" id="KW-1185">Reference proteome</keyword>
<feature type="compositionally biased region" description="Polar residues" evidence="2">
    <location>
        <begin position="180"/>
        <end position="194"/>
    </location>
</feature>
<proteinExistence type="predicted"/>
<dbReference type="Proteomes" id="UP001626550">
    <property type="component" value="Unassembled WGS sequence"/>
</dbReference>
<name>A0ABD2PZP5_9PLAT</name>
<evidence type="ECO:0000313" key="4">
    <source>
        <dbReference type="Proteomes" id="UP001626550"/>
    </source>
</evidence>
<evidence type="ECO:0000256" key="2">
    <source>
        <dbReference type="SAM" id="MobiDB-lite"/>
    </source>
</evidence>
<comment type="caution">
    <text evidence="3">The sequence shown here is derived from an EMBL/GenBank/DDBJ whole genome shotgun (WGS) entry which is preliminary data.</text>
</comment>
<feature type="compositionally biased region" description="Low complexity" evidence="2">
    <location>
        <begin position="195"/>
        <end position="207"/>
    </location>
</feature>
<feature type="region of interest" description="Disordered" evidence="2">
    <location>
        <begin position="172"/>
        <end position="207"/>
    </location>
</feature>
<feature type="coiled-coil region" evidence="1">
    <location>
        <begin position="49"/>
        <end position="76"/>
    </location>
</feature>
<dbReference type="AlphaFoldDB" id="A0ABD2PZP5"/>
<protein>
    <submittedName>
        <fullName evidence="3">Uncharacterized protein</fullName>
    </submittedName>
</protein>
<dbReference type="EMBL" id="JBJKFK010001718">
    <property type="protein sequence ID" value="KAL3312397.1"/>
    <property type="molecule type" value="Genomic_DNA"/>
</dbReference>
<feature type="region of interest" description="Disordered" evidence="2">
    <location>
        <begin position="110"/>
        <end position="132"/>
    </location>
</feature>